<accession>A0A2P7EGS8</accession>
<feature type="transmembrane region" description="Helical" evidence="1">
    <location>
        <begin position="12"/>
        <end position="35"/>
    </location>
</feature>
<organism evidence="2 3">
    <name type="scientific">Synechococcus lacustris str. Tous</name>
    <dbReference type="NCBI Taxonomy" id="1910958"/>
    <lineage>
        <taxon>Bacteria</taxon>
        <taxon>Bacillati</taxon>
        <taxon>Cyanobacteriota</taxon>
        <taxon>Cyanophyceae</taxon>
        <taxon>Synechococcales</taxon>
        <taxon>Synechococcaceae</taxon>
        <taxon>Synechococcus</taxon>
    </lineage>
</organism>
<name>A0A2P7EGS8_9SYNE</name>
<dbReference type="Proteomes" id="UP000240206">
    <property type="component" value="Unassembled WGS sequence"/>
</dbReference>
<reference evidence="3" key="1">
    <citation type="submission" date="2018-03" db="EMBL/GenBank/DDBJ databases">
        <title>Ecological and genomic features of two cosmopolitan and abundant freshwater picocyanobacteria.</title>
        <authorList>
            <person name="Cabello-Yeves P.J."/>
            <person name="Picazo A."/>
            <person name="Camacho A."/>
            <person name="Callieri C."/>
            <person name="Rosselli R."/>
            <person name="Roda-Garcia J."/>
            <person name="Coutinho F.H."/>
            <person name="Rodriguez-Valera F."/>
        </authorList>
    </citation>
    <scope>NUCLEOTIDE SEQUENCE [LARGE SCALE GENOMIC DNA]</scope>
    <source>
        <strain evidence="3">Tous</strain>
    </source>
</reference>
<protein>
    <submittedName>
        <fullName evidence="2">Uncharacterized protein</fullName>
    </submittedName>
</protein>
<keyword evidence="1" id="KW-0472">Membrane</keyword>
<feature type="transmembrane region" description="Helical" evidence="1">
    <location>
        <begin position="80"/>
        <end position="102"/>
    </location>
</feature>
<comment type="caution">
    <text evidence="2">The sequence shown here is derived from an EMBL/GenBank/DDBJ whole genome shotgun (WGS) entry which is preliminary data.</text>
</comment>
<keyword evidence="1" id="KW-1133">Transmembrane helix</keyword>
<dbReference type="AlphaFoldDB" id="A0A2P7EGS8"/>
<gene>
    <name evidence="2" type="ORF">C7K08_03560</name>
</gene>
<dbReference type="EMBL" id="PXVC01000008">
    <property type="protein sequence ID" value="PSI02329.1"/>
    <property type="molecule type" value="Genomic_DNA"/>
</dbReference>
<sequence length="122" mass="13451">MLNASLNWASATGILLALWSIPSAALGVFQIFFILQRRADTSLQVILNTIFLLFQSLGRLIVMPLCGGILFFQGWRLDPILQFGVSLLVFLVIIESFSGILVDYQKWRARAGGVAANTAVKH</sequence>
<evidence type="ECO:0000313" key="3">
    <source>
        <dbReference type="Proteomes" id="UP000240206"/>
    </source>
</evidence>
<feature type="transmembrane region" description="Helical" evidence="1">
    <location>
        <begin position="47"/>
        <end position="74"/>
    </location>
</feature>
<dbReference type="Pfam" id="PF07444">
    <property type="entry name" value="Ycf66_N"/>
    <property type="match status" value="1"/>
</dbReference>
<keyword evidence="1" id="KW-0812">Transmembrane</keyword>
<proteinExistence type="predicted"/>
<keyword evidence="3" id="KW-1185">Reference proteome</keyword>
<evidence type="ECO:0000256" key="1">
    <source>
        <dbReference type="SAM" id="Phobius"/>
    </source>
</evidence>
<evidence type="ECO:0000313" key="2">
    <source>
        <dbReference type="EMBL" id="PSI02329.1"/>
    </source>
</evidence>
<dbReference type="InterPro" id="IPR010004">
    <property type="entry name" value="Uncharacterised_Ycf66"/>
</dbReference>